<evidence type="ECO:0000256" key="1">
    <source>
        <dbReference type="ARBA" id="ARBA00010830"/>
    </source>
</evidence>
<comment type="similarity">
    <text evidence="1">Belongs to the transglycosylase family. Rpf subfamily.</text>
</comment>
<dbReference type="InterPro" id="IPR007137">
    <property type="entry name" value="DUF348"/>
</dbReference>
<evidence type="ECO:0000313" key="6">
    <source>
        <dbReference type="Proteomes" id="UP000295087"/>
    </source>
</evidence>
<dbReference type="InterPro" id="IPR010618">
    <property type="entry name" value="RPF"/>
</dbReference>
<dbReference type="RefSeq" id="WP_067485499.1">
    <property type="nucleotide sequence ID" value="NZ_JBHXPO010000012.1"/>
</dbReference>
<accession>A0A4R6PVY7</accession>
<dbReference type="Pfam" id="PF07501">
    <property type="entry name" value="G5"/>
    <property type="match status" value="1"/>
</dbReference>
<dbReference type="SUPFAM" id="SSF53955">
    <property type="entry name" value="Lysozyme-like"/>
    <property type="match status" value="1"/>
</dbReference>
<keyword evidence="3" id="KW-0378">Hydrolase</keyword>
<feature type="domain" description="G5" evidence="4">
    <location>
        <begin position="205"/>
        <end position="285"/>
    </location>
</feature>
<dbReference type="InterPro" id="IPR023346">
    <property type="entry name" value="Lysozyme-like_dom_sf"/>
</dbReference>
<dbReference type="Pfam" id="PF06737">
    <property type="entry name" value="Transglycosylas"/>
    <property type="match status" value="1"/>
</dbReference>
<comment type="caution">
    <text evidence="5">The sequence shown here is derived from an EMBL/GenBank/DDBJ whole genome shotgun (WGS) entry which is preliminary data.</text>
</comment>
<proteinExistence type="inferred from homology"/>
<dbReference type="PROSITE" id="PS51109">
    <property type="entry name" value="G5"/>
    <property type="match status" value="1"/>
</dbReference>
<evidence type="ECO:0000259" key="4">
    <source>
        <dbReference type="PROSITE" id="PS51109"/>
    </source>
</evidence>
<dbReference type="Gene3D" id="2.20.230.10">
    <property type="entry name" value="Resuscitation-promoting factor rpfb"/>
    <property type="match status" value="1"/>
</dbReference>
<dbReference type="SMART" id="SM01208">
    <property type="entry name" value="G5"/>
    <property type="match status" value="1"/>
</dbReference>
<sequence>MSAFARINSSRSPLLYAAAAALLLVLLVGASMAIVNHKTVAIVVDGERVELTTMSRDVRAILDDAGYELTEHDDVRPAAGTKVSDGATITLNRGREITVIVDGAERKVWTTGITAGEALAQMQIPADTHVVPTRTEKLPLAGAALSVYTPRTVTVVDGGGEPVDVRLAAPTVGDFLTAAGIPLKDQDFAEPAASTPLTGDMKVTVTRQRVEERTETLPLEPTEQVIEDVTMNMSRTVVENPGAPGLHEATFAVTMINGVEAHRVQTNSKVITPAQPKTIRKGAKPGTEVPPVRDGDIWDALAKCESTGNWSINTGNGYYGGIQFDQSTWERQGGLKYAPRADLATREEQIAIAEVTRARQGWGAWPACTGRLGLS</sequence>
<protein>
    <submittedName>
        <fullName evidence="5">Uncharacterized protein YabE (DUF348 family)</fullName>
    </submittedName>
</protein>
<organism evidence="5 6">
    <name type="scientific">Nocardia ignorata</name>
    <dbReference type="NCBI Taxonomy" id="145285"/>
    <lineage>
        <taxon>Bacteria</taxon>
        <taxon>Bacillati</taxon>
        <taxon>Actinomycetota</taxon>
        <taxon>Actinomycetes</taxon>
        <taxon>Mycobacteriales</taxon>
        <taxon>Nocardiaceae</taxon>
        <taxon>Nocardia</taxon>
    </lineage>
</organism>
<dbReference type="Gene3D" id="1.10.530.10">
    <property type="match status" value="1"/>
</dbReference>
<evidence type="ECO:0000313" key="5">
    <source>
        <dbReference type="EMBL" id="TDP42527.1"/>
    </source>
</evidence>
<gene>
    <name evidence="5" type="ORF">DFR75_1011640</name>
</gene>
<dbReference type="EMBL" id="SNXK01000001">
    <property type="protein sequence ID" value="TDP42527.1"/>
    <property type="molecule type" value="Genomic_DNA"/>
</dbReference>
<reference evidence="5 6" key="1">
    <citation type="submission" date="2019-03" db="EMBL/GenBank/DDBJ databases">
        <title>Genomic Encyclopedia of Type Strains, Phase IV (KMG-IV): sequencing the most valuable type-strain genomes for metagenomic binning, comparative biology and taxonomic classification.</title>
        <authorList>
            <person name="Goeker M."/>
        </authorList>
    </citation>
    <scope>NUCLEOTIDE SEQUENCE [LARGE SCALE GENOMIC DNA]</scope>
    <source>
        <strain evidence="5 6">DSM 44496</strain>
    </source>
</reference>
<name>A0A4R6PVY7_NOCIG</name>
<keyword evidence="6" id="KW-1185">Reference proteome</keyword>
<dbReference type="Proteomes" id="UP000295087">
    <property type="component" value="Unassembled WGS sequence"/>
</dbReference>
<keyword evidence="2" id="KW-0732">Signal</keyword>
<dbReference type="InterPro" id="IPR051933">
    <property type="entry name" value="Resuscitation_pf_RpfB"/>
</dbReference>
<dbReference type="GO" id="GO:0016787">
    <property type="term" value="F:hydrolase activity"/>
    <property type="evidence" value="ECO:0007669"/>
    <property type="project" value="UniProtKB-KW"/>
</dbReference>
<evidence type="ECO:0000256" key="3">
    <source>
        <dbReference type="ARBA" id="ARBA00022801"/>
    </source>
</evidence>
<dbReference type="InterPro" id="IPR011098">
    <property type="entry name" value="G5_dom"/>
</dbReference>
<dbReference type="PANTHER" id="PTHR39160">
    <property type="entry name" value="CELL WALL-BINDING PROTEIN YOCH"/>
    <property type="match status" value="1"/>
</dbReference>
<dbReference type="Pfam" id="PF03990">
    <property type="entry name" value="DUF348"/>
    <property type="match status" value="3"/>
</dbReference>
<dbReference type="CDD" id="cd13925">
    <property type="entry name" value="RPF"/>
    <property type="match status" value="1"/>
</dbReference>
<dbReference type="PANTHER" id="PTHR39160:SF4">
    <property type="entry name" value="RESUSCITATION-PROMOTING FACTOR RPFB"/>
    <property type="match status" value="1"/>
</dbReference>
<evidence type="ECO:0000256" key="2">
    <source>
        <dbReference type="ARBA" id="ARBA00022729"/>
    </source>
</evidence>
<dbReference type="AlphaFoldDB" id="A0A4R6PVY7"/>